<comment type="caution">
    <text evidence="3">The sequence shown here is derived from an EMBL/GenBank/DDBJ whole genome shotgun (WGS) entry which is preliminary data.</text>
</comment>
<gene>
    <name evidence="3" type="ORF">CMV_027760</name>
</gene>
<dbReference type="EMBL" id="JRKL02010642">
    <property type="protein sequence ID" value="KAF3945914.1"/>
    <property type="molecule type" value="Genomic_DNA"/>
</dbReference>
<protein>
    <recommendedName>
        <fullName evidence="2">Serine-threonine/tyrosine-protein kinase catalytic domain-containing protein</fullName>
    </recommendedName>
</protein>
<sequence>MNISGRVNINYIFLFHAFQGLRPIIPKHTHPKLAELLEKCWQQDPALRPDFSEIIEILQQTAKEVGDEGEGRHKEKSSGGFLSVLRRGHH</sequence>
<keyword evidence="4" id="KW-1185">Reference proteome</keyword>
<evidence type="ECO:0000313" key="4">
    <source>
        <dbReference type="Proteomes" id="UP000737018"/>
    </source>
</evidence>
<dbReference type="InterPro" id="IPR051681">
    <property type="entry name" value="Ser/Thr_Kinases-Pseudokinases"/>
</dbReference>
<accession>A0A8J4VCU5</accession>
<proteinExistence type="predicted"/>
<feature type="region of interest" description="Disordered" evidence="1">
    <location>
        <begin position="65"/>
        <end position="90"/>
    </location>
</feature>
<dbReference type="InterPro" id="IPR011009">
    <property type="entry name" value="Kinase-like_dom_sf"/>
</dbReference>
<dbReference type="Pfam" id="PF07714">
    <property type="entry name" value="PK_Tyr_Ser-Thr"/>
    <property type="match status" value="1"/>
</dbReference>
<dbReference type="PANTHER" id="PTHR44329">
    <property type="entry name" value="SERINE/THREONINE-PROTEIN KINASE TNNI3K-RELATED"/>
    <property type="match status" value="1"/>
</dbReference>
<dbReference type="AlphaFoldDB" id="A0A8J4VCU5"/>
<dbReference type="OrthoDB" id="4062651at2759"/>
<evidence type="ECO:0000313" key="3">
    <source>
        <dbReference type="EMBL" id="KAF3945914.1"/>
    </source>
</evidence>
<dbReference type="Proteomes" id="UP000737018">
    <property type="component" value="Unassembled WGS sequence"/>
</dbReference>
<name>A0A8J4VCU5_9ROSI</name>
<feature type="domain" description="Serine-threonine/tyrosine-protein kinase catalytic" evidence="2">
    <location>
        <begin position="18"/>
        <end position="58"/>
    </location>
</feature>
<evidence type="ECO:0000259" key="2">
    <source>
        <dbReference type="Pfam" id="PF07714"/>
    </source>
</evidence>
<dbReference type="SUPFAM" id="SSF56112">
    <property type="entry name" value="Protein kinase-like (PK-like)"/>
    <property type="match status" value="1"/>
</dbReference>
<evidence type="ECO:0000256" key="1">
    <source>
        <dbReference type="SAM" id="MobiDB-lite"/>
    </source>
</evidence>
<dbReference type="Gene3D" id="1.10.510.10">
    <property type="entry name" value="Transferase(Phosphotransferase) domain 1"/>
    <property type="match status" value="1"/>
</dbReference>
<reference evidence="3" key="1">
    <citation type="submission" date="2020-03" db="EMBL/GenBank/DDBJ databases">
        <title>Castanea mollissima Vanexum genome sequencing.</title>
        <authorList>
            <person name="Staton M."/>
        </authorList>
    </citation>
    <scope>NUCLEOTIDE SEQUENCE</scope>
    <source>
        <tissue evidence="3">Leaf</tissue>
    </source>
</reference>
<dbReference type="InterPro" id="IPR001245">
    <property type="entry name" value="Ser-Thr/Tyr_kinase_cat_dom"/>
</dbReference>
<organism evidence="3 4">
    <name type="scientific">Castanea mollissima</name>
    <name type="common">Chinese chestnut</name>
    <dbReference type="NCBI Taxonomy" id="60419"/>
    <lineage>
        <taxon>Eukaryota</taxon>
        <taxon>Viridiplantae</taxon>
        <taxon>Streptophyta</taxon>
        <taxon>Embryophyta</taxon>
        <taxon>Tracheophyta</taxon>
        <taxon>Spermatophyta</taxon>
        <taxon>Magnoliopsida</taxon>
        <taxon>eudicotyledons</taxon>
        <taxon>Gunneridae</taxon>
        <taxon>Pentapetalae</taxon>
        <taxon>rosids</taxon>
        <taxon>fabids</taxon>
        <taxon>Fagales</taxon>
        <taxon>Fagaceae</taxon>
        <taxon>Castanea</taxon>
    </lineage>
</organism>
<dbReference type="GO" id="GO:0004674">
    <property type="term" value="F:protein serine/threonine kinase activity"/>
    <property type="evidence" value="ECO:0007669"/>
    <property type="project" value="TreeGrafter"/>
</dbReference>
<feature type="compositionally biased region" description="Basic and acidic residues" evidence="1">
    <location>
        <begin position="65"/>
        <end position="77"/>
    </location>
</feature>
<dbReference type="PANTHER" id="PTHR44329:SF128">
    <property type="entry name" value="SERINE_THREONINE-PROTEIN KINASE STY46"/>
    <property type="match status" value="1"/>
</dbReference>